<feature type="transmembrane region" description="Helical" evidence="2">
    <location>
        <begin position="442"/>
        <end position="464"/>
    </location>
</feature>
<protein>
    <recommendedName>
        <fullName evidence="7">Acyltransferase</fullName>
    </recommendedName>
</protein>
<dbReference type="Pfam" id="PF01757">
    <property type="entry name" value="Acyl_transf_3"/>
    <property type="match status" value="1"/>
</dbReference>
<dbReference type="AlphaFoldDB" id="A0A3E0VZ30"/>
<sequence length="750" mass="81103">MESQVPIRGRRLRRPGVAVRPPRCSRRVDRGDRDHHRQHRADRAHLGRGPEGEGRDEGHVGRDRGGPAADAEPVRGAGVTSERTRRDFRLDIQGLRALAVGSVVLYHASVPFVTGGYVGVDIFFVISGFLITSHLLRSLQSNGRIGFADFYARRARRILPASFVVLILTVIGSLIWLPPLQLKSMLQGAIATALYVPNYYFAAIGTSYLSETTPSLFQHYWSLGVEEQFYLFWPALLALAFFVFRKSRRGILAVLIATVVISFGLCLLLTTIDQPWAFFSLPTRAWELGVGGLVAYLVASDARVFRWRGMGIVAWVGLAGLVAICLTFTSGTPFPSFYAAFPVVATALVIAGGVADAPWGPARALSIRPLVFIGTISYSLYLVHWPILLLSQAAVGQRSPLPLWATVLLAVVCVPVAWALYRFVENPFRQHRFLAGARARRTLLLTGATSLVVVGLCAASIQVVQRVPLSSDQAAAAYTPTIDPAGTGFVPSNLTPALSKASDDNPEIYDDGCHLDFDSTDSAGCPFGQTSAPSVVLFGDSHAAQWFPPLRKLADDGEIMLDSNTKSSCSSIIVTSLLNNEPYPECTAWRTGVIDRLNASPPAVIILANYARDIDVANGTEDFSTYWGEGLRATIEALPKQSKIIVVGETATMGITPAICLSAHLTDADYCGRSPAAAIDTPTFDAERAVTEGAGASFLDMNPYLCNNTLCPPIIGDTLVYRDDHHLTVTFTSGLSDVLLREIRTALASG</sequence>
<feature type="transmembrane region" description="Helical" evidence="2">
    <location>
        <begin position="369"/>
        <end position="389"/>
    </location>
</feature>
<dbReference type="GO" id="GO:0009103">
    <property type="term" value="P:lipopolysaccharide biosynthetic process"/>
    <property type="evidence" value="ECO:0007669"/>
    <property type="project" value="TreeGrafter"/>
</dbReference>
<evidence type="ECO:0000313" key="5">
    <source>
        <dbReference type="EMBL" id="RFA15146.1"/>
    </source>
</evidence>
<comment type="caution">
    <text evidence="5">The sequence shown here is derived from an EMBL/GenBank/DDBJ whole genome shotgun (WGS) entry which is preliminary data.</text>
</comment>
<reference evidence="5 6" key="1">
    <citation type="submission" date="2017-04" db="EMBL/GenBank/DDBJ databases">
        <title>Comparative genome analysis of Subtercola boreus.</title>
        <authorList>
            <person name="Cho Y.-J."/>
            <person name="Cho A."/>
            <person name="Kim O.-S."/>
            <person name="Lee J.-I."/>
        </authorList>
    </citation>
    <scope>NUCLEOTIDE SEQUENCE [LARGE SCALE GENOMIC DNA]</scope>
    <source>
        <strain evidence="5 6">P27444</strain>
    </source>
</reference>
<feature type="transmembrane region" description="Helical" evidence="2">
    <location>
        <begin position="276"/>
        <end position="299"/>
    </location>
</feature>
<dbReference type="InterPro" id="IPR002656">
    <property type="entry name" value="Acyl_transf_3_dom"/>
</dbReference>
<feature type="domain" description="SGNH" evidence="4">
    <location>
        <begin position="513"/>
        <end position="733"/>
    </location>
</feature>
<dbReference type="PANTHER" id="PTHR23028:SF53">
    <property type="entry name" value="ACYL_TRANSF_3 DOMAIN-CONTAINING PROTEIN"/>
    <property type="match status" value="1"/>
</dbReference>
<gene>
    <name evidence="5" type="ORF">B7R21_03695</name>
</gene>
<dbReference type="Proteomes" id="UP000256709">
    <property type="component" value="Unassembled WGS sequence"/>
</dbReference>
<dbReference type="Pfam" id="PF19040">
    <property type="entry name" value="SGNH"/>
    <property type="match status" value="1"/>
</dbReference>
<keyword evidence="2" id="KW-0472">Membrane</keyword>
<feature type="transmembrane region" description="Helical" evidence="2">
    <location>
        <begin position="401"/>
        <end position="421"/>
    </location>
</feature>
<evidence type="ECO:0000259" key="4">
    <source>
        <dbReference type="Pfam" id="PF19040"/>
    </source>
</evidence>
<dbReference type="InterPro" id="IPR050879">
    <property type="entry name" value="Acyltransferase_3"/>
</dbReference>
<evidence type="ECO:0008006" key="7">
    <source>
        <dbReference type="Google" id="ProtNLM"/>
    </source>
</evidence>
<keyword evidence="2" id="KW-1133">Transmembrane helix</keyword>
<dbReference type="OrthoDB" id="3404679at2"/>
<feature type="transmembrane region" description="Helical" evidence="2">
    <location>
        <begin position="116"/>
        <end position="136"/>
    </location>
</feature>
<feature type="transmembrane region" description="Helical" evidence="2">
    <location>
        <begin position="251"/>
        <end position="270"/>
    </location>
</feature>
<dbReference type="InterPro" id="IPR043968">
    <property type="entry name" value="SGNH"/>
</dbReference>
<evidence type="ECO:0000313" key="6">
    <source>
        <dbReference type="Proteomes" id="UP000256709"/>
    </source>
</evidence>
<dbReference type="PANTHER" id="PTHR23028">
    <property type="entry name" value="ACETYLTRANSFERASE"/>
    <property type="match status" value="1"/>
</dbReference>
<dbReference type="EMBL" id="NBXA01000007">
    <property type="protein sequence ID" value="RFA15146.1"/>
    <property type="molecule type" value="Genomic_DNA"/>
</dbReference>
<feature type="transmembrane region" description="Helical" evidence="2">
    <location>
        <begin position="157"/>
        <end position="177"/>
    </location>
</feature>
<feature type="transmembrane region" description="Helical" evidence="2">
    <location>
        <begin position="93"/>
        <end position="110"/>
    </location>
</feature>
<feature type="compositionally biased region" description="Basic and acidic residues" evidence="1">
    <location>
        <begin position="26"/>
        <end position="65"/>
    </location>
</feature>
<name>A0A3E0VZ30_9MICO</name>
<evidence type="ECO:0000259" key="3">
    <source>
        <dbReference type="Pfam" id="PF01757"/>
    </source>
</evidence>
<dbReference type="GO" id="GO:0016747">
    <property type="term" value="F:acyltransferase activity, transferring groups other than amino-acyl groups"/>
    <property type="evidence" value="ECO:0007669"/>
    <property type="project" value="InterPro"/>
</dbReference>
<accession>A0A3E0VZ30</accession>
<feature type="region of interest" description="Disordered" evidence="1">
    <location>
        <begin position="1"/>
        <end position="82"/>
    </location>
</feature>
<dbReference type="GO" id="GO:0016020">
    <property type="term" value="C:membrane"/>
    <property type="evidence" value="ECO:0007669"/>
    <property type="project" value="TreeGrafter"/>
</dbReference>
<organism evidence="5 6">
    <name type="scientific">Subtercola boreus</name>
    <dbReference type="NCBI Taxonomy" id="120213"/>
    <lineage>
        <taxon>Bacteria</taxon>
        <taxon>Bacillati</taxon>
        <taxon>Actinomycetota</taxon>
        <taxon>Actinomycetes</taxon>
        <taxon>Micrococcales</taxon>
        <taxon>Microbacteriaceae</taxon>
        <taxon>Subtercola</taxon>
    </lineage>
</organism>
<keyword evidence="2" id="KW-0812">Transmembrane</keyword>
<feature type="transmembrane region" description="Helical" evidence="2">
    <location>
        <begin position="311"/>
        <end position="331"/>
    </location>
</feature>
<feature type="transmembrane region" description="Helical" evidence="2">
    <location>
        <begin position="337"/>
        <end position="357"/>
    </location>
</feature>
<evidence type="ECO:0000256" key="2">
    <source>
        <dbReference type="SAM" id="Phobius"/>
    </source>
</evidence>
<feature type="transmembrane region" description="Helical" evidence="2">
    <location>
        <begin position="228"/>
        <end position="244"/>
    </location>
</feature>
<proteinExistence type="predicted"/>
<feature type="domain" description="Acyltransferase 3" evidence="3">
    <location>
        <begin position="91"/>
        <end position="422"/>
    </location>
</feature>
<evidence type="ECO:0000256" key="1">
    <source>
        <dbReference type="SAM" id="MobiDB-lite"/>
    </source>
</evidence>